<proteinExistence type="predicted"/>
<evidence type="ECO:0000313" key="3">
    <source>
        <dbReference type="Proteomes" id="UP000011713"/>
    </source>
</evidence>
<sequence>MALLLQRLLGKFVTFDSSMLKLSLWQGDLSFQDLHLRLSYGEGAIGYLSVKIPWRALWTQPVQIKAQGVRVWLHQTPKTSHTEPQESQEPVDTSIEDGHGDGTD</sequence>
<dbReference type="EnsemblProtists" id="HpaT800205">
    <property type="protein sequence ID" value="HpaP800205"/>
    <property type="gene ID" value="HpaG800205"/>
</dbReference>
<name>M4B1Q8_HYAAE</name>
<reference evidence="2" key="2">
    <citation type="submission" date="2015-06" db="UniProtKB">
        <authorList>
            <consortium name="EnsemblProtists"/>
        </authorList>
    </citation>
    <scope>IDENTIFICATION</scope>
    <source>
        <strain evidence="2">Emoy2</strain>
    </source>
</reference>
<organism evidence="2 3">
    <name type="scientific">Hyaloperonospora arabidopsidis (strain Emoy2)</name>
    <name type="common">Downy mildew agent</name>
    <name type="synonym">Peronospora arabidopsidis</name>
    <dbReference type="NCBI Taxonomy" id="559515"/>
    <lineage>
        <taxon>Eukaryota</taxon>
        <taxon>Sar</taxon>
        <taxon>Stramenopiles</taxon>
        <taxon>Oomycota</taxon>
        <taxon>Peronosporomycetes</taxon>
        <taxon>Peronosporales</taxon>
        <taxon>Peronosporaceae</taxon>
        <taxon>Hyaloperonospora</taxon>
    </lineage>
</organism>
<dbReference type="eggNOG" id="KOG1809">
    <property type="taxonomic scope" value="Eukaryota"/>
</dbReference>
<evidence type="ECO:0000256" key="1">
    <source>
        <dbReference type="SAM" id="MobiDB-lite"/>
    </source>
</evidence>
<dbReference type="AlphaFoldDB" id="M4B1Q8"/>
<evidence type="ECO:0000313" key="2">
    <source>
        <dbReference type="EnsemblProtists" id="HpaP800205"/>
    </source>
</evidence>
<protein>
    <submittedName>
        <fullName evidence="2">Uncharacterized protein</fullName>
    </submittedName>
</protein>
<dbReference type="VEuPathDB" id="FungiDB:HpaG800205"/>
<dbReference type="Proteomes" id="UP000011713">
    <property type="component" value="Unassembled WGS sequence"/>
</dbReference>
<dbReference type="InParanoid" id="M4B1Q8"/>
<keyword evidence="3" id="KW-1185">Reference proteome</keyword>
<dbReference type="HOGENOM" id="CLU_2255334_0_0_1"/>
<accession>M4B1Q8</accession>
<reference evidence="3" key="1">
    <citation type="journal article" date="2010" name="Science">
        <title>Signatures of adaptation to obligate biotrophy in the Hyaloperonospora arabidopsidis genome.</title>
        <authorList>
            <person name="Baxter L."/>
            <person name="Tripathy S."/>
            <person name="Ishaque N."/>
            <person name="Boot N."/>
            <person name="Cabral A."/>
            <person name="Kemen E."/>
            <person name="Thines M."/>
            <person name="Ah-Fong A."/>
            <person name="Anderson R."/>
            <person name="Badejoko W."/>
            <person name="Bittner-Eddy P."/>
            <person name="Boore J.L."/>
            <person name="Chibucos M.C."/>
            <person name="Coates M."/>
            <person name="Dehal P."/>
            <person name="Delehaunty K."/>
            <person name="Dong S."/>
            <person name="Downton P."/>
            <person name="Dumas B."/>
            <person name="Fabro G."/>
            <person name="Fronick C."/>
            <person name="Fuerstenberg S.I."/>
            <person name="Fulton L."/>
            <person name="Gaulin E."/>
            <person name="Govers F."/>
            <person name="Hughes L."/>
            <person name="Humphray S."/>
            <person name="Jiang R.H."/>
            <person name="Judelson H."/>
            <person name="Kamoun S."/>
            <person name="Kyung K."/>
            <person name="Meijer H."/>
            <person name="Minx P."/>
            <person name="Morris P."/>
            <person name="Nelson J."/>
            <person name="Phuntumart V."/>
            <person name="Qutob D."/>
            <person name="Rehmany A."/>
            <person name="Rougon-Cardoso A."/>
            <person name="Ryden P."/>
            <person name="Torto-Alalibo T."/>
            <person name="Studholme D."/>
            <person name="Wang Y."/>
            <person name="Win J."/>
            <person name="Wood J."/>
            <person name="Clifton S.W."/>
            <person name="Rogers J."/>
            <person name="Van den Ackerveken G."/>
            <person name="Jones J.D."/>
            <person name="McDowell J.M."/>
            <person name="Beynon J."/>
            <person name="Tyler B.M."/>
        </authorList>
    </citation>
    <scope>NUCLEOTIDE SEQUENCE [LARGE SCALE GENOMIC DNA]</scope>
    <source>
        <strain evidence="3">Emoy2</strain>
    </source>
</reference>
<dbReference type="EMBL" id="JH597776">
    <property type="status" value="NOT_ANNOTATED_CDS"/>
    <property type="molecule type" value="Genomic_DNA"/>
</dbReference>
<feature type="region of interest" description="Disordered" evidence="1">
    <location>
        <begin position="75"/>
        <end position="104"/>
    </location>
</feature>